<dbReference type="Pfam" id="PF04338">
    <property type="entry name" value="DUF481"/>
    <property type="match status" value="1"/>
</dbReference>
<evidence type="ECO:0000313" key="1">
    <source>
        <dbReference type="EMBL" id="SPY27108.1"/>
    </source>
</evidence>
<evidence type="ECO:0000313" key="2">
    <source>
        <dbReference type="Proteomes" id="UP000251647"/>
    </source>
</evidence>
<reference evidence="1 2" key="1">
    <citation type="submission" date="2018-06" db="EMBL/GenBank/DDBJ databases">
        <authorList>
            <consortium name="Pathogen Informatics"/>
            <person name="Doyle S."/>
        </authorList>
    </citation>
    <scope>NUCLEOTIDE SEQUENCE [LARGE SCALE GENOMIC DNA]</scope>
    <source>
        <strain evidence="1 2">NCTC11647</strain>
    </source>
</reference>
<dbReference type="AlphaFoldDB" id="A0A2T3QEI9"/>
<dbReference type="OrthoDB" id="7625761at2"/>
<proteinExistence type="predicted"/>
<sequence>MARYLLMLLLLANTAAYAETAQTPDETNEESVPSPLTTELELGYQSLSGNSDSQSMNTRLKFIYTKQRFYNTAEFKFLLAEKDGEEDKRKGSIEVQSNMIIDDRTYVFGNANYIDDRYGPYYADFTFSSGLGYRLFRLQDFQMRAEAGPGYRHQEPNLDEIGSGDIIKRNLVDEPILRGYTTMTWKPSKTVEFSASLTGVVGNSNSTIESELNMTSSVTERIAIKISNTQKLYSWVPDGLEKRDSTTMINMLFKM</sequence>
<dbReference type="RefSeq" id="WP_036764500.1">
    <property type="nucleotide sequence ID" value="NZ_PYOG01000027.1"/>
</dbReference>
<organism evidence="1 2">
    <name type="scientific">Photobacterium damselae</name>
    <dbReference type="NCBI Taxonomy" id="38293"/>
    <lineage>
        <taxon>Bacteria</taxon>
        <taxon>Pseudomonadati</taxon>
        <taxon>Pseudomonadota</taxon>
        <taxon>Gammaproteobacteria</taxon>
        <taxon>Vibrionales</taxon>
        <taxon>Vibrionaceae</taxon>
        <taxon>Photobacterium</taxon>
    </lineage>
</organism>
<protein>
    <submittedName>
        <fullName evidence="1">Salt-induced outer membrane protein</fullName>
    </submittedName>
</protein>
<dbReference type="Proteomes" id="UP000251647">
    <property type="component" value="Unassembled WGS sequence"/>
</dbReference>
<name>A0A2T3QEI9_PHODM</name>
<gene>
    <name evidence="1" type="ORF">NCTC11647_00127</name>
</gene>
<dbReference type="EMBL" id="UATL01000001">
    <property type="protein sequence ID" value="SPY27108.1"/>
    <property type="molecule type" value="Genomic_DNA"/>
</dbReference>
<accession>A0A2T3QEI9</accession>
<dbReference type="InterPro" id="IPR007433">
    <property type="entry name" value="DUF481"/>
</dbReference>